<dbReference type="EMBL" id="VXDD01000001">
    <property type="protein sequence ID" value="KAB0303280.1"/>
    <property type="molecule type" value="Genomic_DNA"/>
</dbReference>
<dbReference type="InterPro" id="IPR002818">
    <property type="entry name" value="DJ-1/PfpI"/>
</dbReference>
<comment type="caution">
    <text evidence="2">The sequence shown here is derived from an EMBL/GenBank/DDBJ whole genome shotgun (WGS) entry which is preliminary data.</text>
</comment>
<dbReference type="Proteomes" id="UP000326687">
    <property type="component" value="Unassembled WGS sequence"/>
</dbReference>
<feature type="domain" description="DJ-1/PfpI" evidence="1">
    <location>
        <begin position="5"/>
        <end position="168"/>
    </location>
</feature>
<accession>A0A5N3S8Y1</accession>
<gene>
    <name evidence="2" type="ORF">F2Z80_04580</name>
</gene>
<evidence type="ECO:0000313" key="3">
    <source>
        <dbReference type="Proteomes" id="UP000326687"/>
    </source>
</evidence>
<dbReference type="RefSeq" id="WP_150894039.1">
    <property type="nucleotide sequence ID" value="NZ_VXDD01000001.1"/>
</dbReference>
<dbReference type="InterPro" id="IPR050325">
    <property type="entry name" value="Prot/Nucl_acid_deglycase"/>
</dbReference>
<dbReference type="InterPro" id="IPR029062">
    <property type="entry name" value="Class_I_gatase-like"/>
</dbReference>
<dbReference type="AlphaFoldDB" id="A0A5N3S8Y1"/>
<name>A0A5N3S8Y1_9VIBR</name>
<dbReference type="PANTHER" id="PTHR48094">
    <property type="entry name" value="PROTEIN/NUCLEIC ACID DEGLYCASE DJ-1-RELATED"/>
    <property type="match status" value="1"/>
</dbReference>
<reference evidence="2 3" key="1">
    <citation type="submission" date="2019-09" db="EMBL/GenBank/DDBJ databases">
        <title>Vibrio Fortis S7-72.</title>
        <authorList>
            <person name="Das S.K."/>
        </authorList>
    </citation>
    <scope>NUCLEOTIDE SEQUENCE [LARGE SCALE GENOMIC DNA]</scope>
    <source>
        <strain evidence="2 3">S7-72</strain>
    </source>
</reference>
<dbReference type="Pfam" id="PF01965">
    <property type="entry name" value="DJ-1_PfpI"/>
    <property type="match status" value="1"/>
</dbReference>
<dbReference type="Gene3D" id="3.40.50.880">
    <property type="match status" value="1"/>
</dbReference>
<sequence length="196" mass="21947">MTQRKHVAVLLADGFEEAEAVVFIDLMRRMKIDVDVLSCMKTTELKSYFKTKITAEYTLDAKFSQSYDAVMMPGGPEGTANLTANPQVVAFLKRHIDEKKWVCPLCSSGAKVLAANNLLRNAKYTSGGGFDKNFQDGVCLDEKVVVDQNFISGKGFGTVFEFSFEVAKHLLADSVKDVVWQADHIYFDHWGEHDYS</sequence>
<organism evidence="2 3">
    <name type="scientific">Vibrio fortis</name>
    <dbReference type="NCBI Taxonomy" id="212667"/>
    <lineage>
        <taxon>Bacteria</taxon>
        <taxon>Pseudomonadati</taxon>
        <taxon>Pseudomonadota</taxon>
        <taxon>Gammaproteobacteria</taxon>
        <taxon>Vibrionales</taxon>
        <taxon>Vibrionaceae</taxon>
        <taxon>Vibrio</taxon>
    </lineage>
</organism>
<dbReference type="PANTHER" id="PTHR48094:SF12">
    <property type="entry name" value="PARKINSON DISEASE PROTEIN 7 HOMOLOG"/>
    <property type="match status" value="1"/>
</dbReference>
<evidence type="ECO:0000313" key="2">
    <source>
        <dbReference type="EMBL" id="KAB0303280.1"/>
    </source>
</evidence>
<evidence type="ECO:0000259" key="1">
    <source>
        <dbReference type="Pfam" id="PF01965"/>
    </source>
</evidence>
<dbReference type="GO" id="GO:0005737">
    <property type="term" value="C:cytoplasm"/>
    <property type="evidence" value="ECO:0007669"/>
    <property type="project" value="TreeGrafter"/>
</dbReference>
<protein>
    <submittedName>
        <fullName evidence="2">DJ-1/PfpI family protein</fullName>
    </submittedName>
</protein>
<dbReference type="SUPFAM" id="SSF52317">
    <property type="entry name" value="Class I glutamine amidotransferase-like"/>
    <property type="match status" value="1"/>
</dbReference>
<dbReference type="CDD" id="cd03135">
    <property type="entry name" value="GATase1_DJ-1"/>
    <property type="match status" value="1"/>
</dbReference>
<proteinExistence type="predicted"/>